<keyword evidence="4" id="KW-0378">Hydrolase</keyword>
<keyword evidence="5" id="KW-0720">Serine protease</keyword>
<evidence type="ECO:0000256" key="1">
    <source>
        <dbReference type="ARBA" id="ARBA00011073"/>
    </source>
</evidence>
<dbReference type="InterPro" id="IPR036852">
    <property type="entry name" value="Peptidase_S8/S53_dom_sf"/>
</dbReference>
<feature type="domain" description="Peptidase S8/S53" evidence="7">
    <location>
        <begin position="1"/>
        <end position="43"/>
    </location>
</feature>
<evidence type="ECO:0000256" key="5">
    <source>
        <dbReference type="ARBA" id="ARBA00022825"/>
    </source>
</evidence>
<dbReference type="PROSITE" id="PS51892">
    <property type="entry name" value="SUBTILASE"/>
    <property type="match status" value="1"/>
</dbReference>
<comment type="similarity">
    <text evidence="1 6">Belongs to the peptidase S8 family.</text>
</comment>
<dbReference type="PROSITE" id="PS00138">
    <property type="entry name" value="SUBTILASE_SER"/>
    <property type="match status" value="1"/>
</dbReference>
<dbReference type="Gene3D" id="2.60.40.2310">
    <property type="match status" value="1"/>
</dbReference>
<dbReference type="InterPro" id="IPR041469">
    <property type="entry name" value="Subtilisin-like_FN3"/>
</dbReference>
<dbReference type="GO" id="GO:0006508">
    <property type="term" value="P:proteolysis"/>
    <property type="evidence" value="ECO:0007669"/>
    <property type="project" value="UniProtKB-KW"/>
</dbReference>
<dbReference type="Pfam" id="PF00082">
    <property type="entry name" value="Peptidase_S8"/>
    <property type="match status" value="1"/>
</dbReference>
<proteinExistence type="inferred from homology"/>
<keyword evidence="10" id="KW-1185">Reference proteome</keyword>
<keyword evidence="2" id="KW-0645">Protease</keyword>
<dbReference type="AlphaFoldDB" id="A0A7I8L1T5"/>
<dbReference type="OrthoDB" id="681081at2759"/>
<comment type="caution">
    <text evidence="6">Lacks conserved residue(s) required for the propagation of feature annotation.</text>
</comment>
<dbReference type="InterPro" id="IPR000209">
    <property type="entry name" value="Peptidase_S8/S53_dom"/>
</dbReference>
<dbReference type="EMBL" id="LR746273">
    <property type="protein sequence ID" value="CAA7403556.1"/>
    <property type="molecule type" value="Genomic_DNA"/>
</dbReference>
<dbReference type="GO" id="GO:0004252">
    <property type="term" value="F:serine-type endopeptidase activity"/>
    <property type="evidence" value="ECO:0007669"/>
    <property type="project" value="InterPro"/>
</dbReference>
<dbReference type="InterPro" id="IPR045051">
    <property type="entry name" value="SBT"/>
</dbReference>
<dbReference type="PANTHER" id="PTHR10795">
    <property type="entry name" value="PROPROTEIN CONVERTASE SUBTILISIN/KEXIN"/>
    <property type="match status" value="1"/>
</dbReference>
<evidence type="ECO:0000256" key="4">
    <source>
        <dbReference type="ARBA" id="ARBA00022801"/>
    </source>
</evidence>
<evidence type="ECO:0000256" key="3">
    <source>
        <dbReference type="ARBA" id="ARBA00022729"/>
    </source>
</evidence>
<dbReference type="Proteomes" id="UP000663760">
    <property type="component" value="Chromosome 10"/>
</dbReference>
<evidence type="ECO:0000259" key="7">
    <source>
        <dbReference type="Pfam" id="PF00082"/>
    </source>
</evidence>
<dbReference type="FunFam" id="2.60.40.2310:FF:000001">
    <property type="entry name" value="Subtilisin-like protease SBT1.5"/>
    <property type="match status" value="1"/>
</dbReference>
<evidence type="ECO:0000313" key="10">
    <source>
        <dbReference type="Proteomes" id="UP000663760"/>
    </source>
</evidence>
<feature type="domain" description="Subtilisin-like protease fibronectin type-III" evidence="8">
    <location>
        <begin position="111"/>
        <end position="204"/>
    </location>
</feature>
<dbReference type="SUPFAM" id="SSF52743">
    <property type="entry name" value="Subtilisin-like"/>
    <property type="match status" value="1"/>
</dbReference>
<protein>
    <submittedName>
        <fullName evidence="9">Uncharacterized protein</fullName>
    </submittedName>
</protein>
<evidence type="ECO:0000256" key="2">
    <source>
        <dbReference type="ARBA" id="ARBA00022670"/>
    </source>
</evidence>
<dbReference type="Pfam" id="PF17766">
    <property type="entry name" value="fn3_6"/>
    <property type="match status" value="1"/>
</dbReference>
<name>A0A7I8L1T5_SPIIN</name>
<evidence type="ECO:0000256" key="6">
    <source>
        <dbReference type="PROSITE-ProRule" id="PRU01240"/>
    </source>
</evidence>
<reference evidence="9" key="1">
    <citation type="submission" date="2020-02" db="EMBL/GenBank/DDBJ databases">
        <authorList>
            <person name="Scholz U."/>
            <person name="Mascher M."/>
            <person name="Fiebig A."/>
        </authorList>
    </citation>
    <scope>NUCLEOTIDE SEQUENCE</scope>
</reference>
<evidence type="ECO:0000259" key="8">
    <source>
        <dbReference type="Pfam" id="PF17766"/>
    </source>
</evidence>
<evidence type="ECO:0000313" key="9">
    <source>
        <dbReference type="EMBL" id="CAA7403556.1"/>
    </source>
</evidence>
<keyword evidence="3" id="KW-0732">Signal</keyword>
<dbReference type="Gene3D" id="3.40.50.200">
    <property type="entry name" value="Peptidase S8/S53 domain"/>
    <property type="match status" value="1"/>
</dbReference>
<accession>A0A7I8L1T5</accession>
<dbReference type="InterPro" id="IPR023828">
    <property type="entry name" value="Peptidase_S8_Ser-AS"/>
</dbReference>
<organism evidence="9 10">
    <name type="scientific">Spirodela intermedia</name>
    <name type="common">Intermediate duckweed</name>
    <dbReference type="NCBI Taxonomy" id="51605"/>
    <lineage>
        <taxon>Eukaryota</taxon>
        <taxon>Viridiplantae</taxon>
        <taxon>Streptophyta</taxon>
        <taxon>Embryophyta</taxon>
        <taxon>Tracheophyta</taxon>
        <taxon>Spermatophyta</taxon>
        <taxon>Magnoliopsida</taxon>
        <taxon>Liliopsida</taxon>
        <taxon>Araceae</taxon>
        <taxon>Lemnoideae</taxon>
        <taxon>Spirodela</taxon>
    </lineage>
</organism>
<sequence length="217" mass="23655">MDGTSMATPHVSGIVALLKSLHPNWSLAAIKSAILTTTASVVDKDGVPIVAEGIPRKLADHFDYGSGHINPEKAADPGLIYDINPKDFNQFNCTFNLLVVCQTPQLPVYHLNLPSISIPDLKTKVTVSRTVTNVGSVGSTYIAIVEPPPGVEMEVRPSKLVFDEGTKRQNFTVTLTSVRRIQGVYTLGSLTWKDETHTVRIRIGVRTVIKDFYADVA</sequence>
<gene>
    <name evidence="9" type="ORF">SI8410_10014234</name>
</gene>